<feature type="region of interest" description="Disordered" evidence="4">
    <location>
        <begin position="36"/>
        <end position="62"/>
    </location>
</feature>
<dbReference type="AlphaFoldDB" id="A0A8U8AKU8"/>
<sequence>MGIGLIARCPLPHLQSFYHQQRLLLQAATPHPAGAVTALSAPPVPWPNSPPPPNEPTSRAGNDLAGAIARGRREAWAAVAKEIMDLGDTEAITALWILPTSLGKREDERALQPPRPDTSSCCQRLSPASLQPATASLQPATTGSLGMDVASSVAVTLMTTQPEKVPTGIKGPIIIDGQPMGALLLGRSSATMMGLFVLPGVIDADFTGEICVMVYIPFPPIQIEKGQRIAQLVPLEQITKSLAPRQSQLRGERGFGSTGGLTLLTMNLNDWPKCTNSINKDIYSFLLVPGIPLSLLVKRSRGNIVCYMIYGL</sequence>
<keyword evidence="3" id="KW-0378">Hydrolase</keyword>
<dbReference type="Gene3D" id="2.70.40.10">
    <property type="match status" value="1"/>
</dbReference>
<dbReference type="GO" id="GO:0004190">
    <property type="term" value="F:aspartic-type endopeptidase activity"/>
    <property type="evidence" value="ECO:0007669"/>
    <property type="project" value="UniProtKB-KW"/>
</dbReference>
<protein>
    <submittedName>
        <fullName evidence="5">Uncharacterized protein</fullName>
    </submittedName>
</protein>
<keyword evidence="1" id="KW-0645">Protease</keyword>
<dbReference type="PANTHER" id="PTHR19422">
    <property type="entry name" value="GAG RETROVIRAL POLYPROTEIN"/>
    <property type="match status" value="1"/>
</dbReference>
<feature type="compositionally biased region" description="Pro residues" evidence="4">
    <location>
        <begin position="42"/>
        <end position="55"/>
    </location>
</feature>
<proteinExistence type="predicted"/>
<evidence type="ECO:0000256" key="4">
    <source>
        <dbReference type="SAM" id="MobiDB-lite"/>
    </source>
</evidence>
<dbReference type="InterPro" id="IPR036157">
    <property type="entry name" value="dUTPase-like_sf"/>
</dbReference>
<keyword evidence="2" id="KW-0064">Aspartyl protease</keyword>
<dbReference type="InterPro" id="IPR029054">
    <property type="entry name" value="dUTPase-like"/>
</dbReference>
<keyword evidence="6" id="KW-1185">Reference proteome</keyword>
<evidence type="ECO:0000256" key="3">
    <source>
        <dbReference type="ARBA" id="ARBA00022801"/>
    </source>
</evidence>
<accession>A0A8U8AKU8</accession>
<name>A0A8U8AKU8_GEOPR</name>
<dbReference type="SUPFAM" id="SSF51283">
    <property type="entry name" value="dUTPase-like"/>
    <property type="match status" value="1"/>
</dbReference>
<reference evidence="5" key="2">
    <citation type="submission" date="2025-08" db="UniProtKB">
        <authorList>
            <consortium name="Ensembl"/>
        </authorList>
    </citation>
    <scope>IDENTIFICATION</scope>
</reference>
<dbReference type="Ensembl" id="ENSCPVT00000028118.1">
    <property type="protein sequence ID" value="ENSCPVP00000025383.1"/>
    <property type="gene ID" value="ENSCPVG00000018492.1"/>
</dbReference>
<dbReference type="CDD" id="cd07557">
    <property type="entry name" value="trimeric_dUTPase"/>
    <property type="match status" value="1"/>
</dbReference>
<dbReference type="Proteomes" id="UP000694382">
    <property type="component" value="Chromosome 4"/>
</dbReference>
<evidence type="ECO:0000256" key="1">
    <source>
        <dbReference type="ARBA" id="ARBA00022670"/>
    </source>
</evidence>
<dbReference type="GO" id="GO:0006508">
    <property type="term" value="P:proteolysis"/>
    <property type="evidence" value="ECO:0007669"/>
    <property type="project" value="UniProtKB-KW"/>
</dbReference>
<dbReference type="PANTHER" id="PTHR19422:SF123">
    <property type="entry name" value="RT1 CLASS I, LOCUS CE15"/>
    <property type="match status" value="1"/>
</dbReference>
<dbReference type="InterPro" id="IPR051592">
    <property type="entry name" value="HERV-K_Pro_peptidase_A2"/>
</dbReference>
<evidence type="ECO:0000256" key="2">
    <source>
        <dbReference type="ARBA" id="ARBA00022750"/>
    </source>
</evidence>
<organism evidence="5 6">
    <name type="scientific">Geospiza parvula</name>
    <name type="common">Small tree-finch</name>
    <name type="synonym">Camarhynchus parvulus</name>
    <dbReference type="NCBI Taxonomy" id="87175"/>
    <lineage>
        <taxon>Eukaryota</taxon>
        <taxon>Metazoa</taxon>
        <taxon>Chordata</taxon>
        <taxon>Craniata</taxon>
        <taxon>Vertebrata</taxon>
        <taxon>Euteleostomi</taxon>
        <taxon>Archelosauria</taxon>
        <taxon>Archosauria</taxon>
        <taxon>Dinosauria</taxon>
        <taxon>Saurischia</taxon>
        <taxon>Theropoda</taxon>
        <taxon>Coelurosauria</taxon>
        <taxon>Aves</taxon>
        <taxon>Neognathae</taxon>
        <taxon>Neoaves</taxon>
        <taxon>Telluraves</taxon>
        <taxon>Australaves</taxon>
        <taxon>Passeriformes</taxon>
        <taxon>Thraupidae</taxon>
        <taxon>Camarhynchus</taxon>
    </lineage>
</organism>
<reference evidence="5" key="1">
    <citation type="submission" date="2020-02" db="EMBL/GenBank/DDBJ databases">
        <authorList>
            <person name="Enbody D E."/>
            <person name="Pettersson E M."/>
        </authorList>
    </citation>
    <scope>NUCLEOTIDE SEQUENCE [LARGE SCALE GENOMIC DNA]</scope>
</reference>
<reference evidence="5" key="3">
    <citation type="submission" date="2025-09" db="UniProtKB">
        <authorList>
            <consortium name="Ensembl"/>
        </authorList>
    </citation>
    <scope>IDENTIFICATION</scope>
</reference>
<evidence type="ECO:0000313" key="5">
    <source>
        <dbReference type="Ensembl" id="ENSCPVP00000025383.1"/>
    </source>
</evidence>
<evidence type="ECO:0000313" key="6">
    <source>
        <dbReference type="Proteomes" id="UP000694382"/>
    </source>
</evidence>
<dbReference type="InterPro" id="IPR033704">
    <property type="entry name" value="dUTPase_trimeric"/>
</dbReference>
<dbReference type="Pfam" id="PF00692">
    <property type="entry name" value="dUTPase"/>
    <property type="match status" value="1"/>
</dbReference>